<evidence type="ECO:0008006" key="3">
    <source>
        <dbReference type="Google" id="ProtNLM"/>
    </source>
</evidence>
<dbReference type="EMBL" id="BAABGM010000013">
    <property type="protein sequence ID" value="GAA4405635.1"/>
    <property type="molecule type" value="Genomic_DNA"/>
</dbReference>
<organism evidence="1 2">
    <name type="scientific">Fodinibacter luteus</name>
    <dbReference type="NCBI Taxonomy" id="552064"/>
    <lineage>
        <taxon>Bacteria</taxon>
        <taxon>Bacillati</taxon>
        <taxon>Actinomycetota</taxon>
        <taxon>Actinomycetes</taxon>
        <taxon>Micrococcales</taxon>
        <taxon>Intrasporangiaceae</taxon>
        <taxon>Fodinibacter (ex Wang et al. 2009)</taxon>
    </lineage>
</organism>
<dbReference type="RefSeq" id="WP_345205159.1">
    <property type="nucleotide sequence ID" value="NZ_BAABGM010000013.1"/>
</dbReference>
<evidence type="ECO:0000313" key="2">
    <source>
        <dbReference type="Proteomes" id="UP001500945"/>
    </source>
</evidence>
<dbReference type="Proteomes" id="UP001500945">
    <property type="component" value="Unassembled WGS sequence"/>
</dbReference>
<protein>
    <recommendedName>
        <fullName evidence="3">ABM domain-containing protein</fullName>
    </recommendedName>
</protein>
<accession>A0ABP8KEY4</accession>
<proteinExistence type="predicted"/>
<comment type="caution">
    <text evidence="1">The sequence shown here is derived from an EMBL/GenBank/DDBJ whole genome shotgun (WGS) entry which is preliminary data.</text>
</comment>
<sequence length="204" mass="23032">MFIQVIQGMCSDEATLRGHMDRWREELSSGAEGWLGGTYGMTDDGQFVGVVRFESREAAARNSLRPEQGAWWEEAKGCFTGDVTFHDCDDAIVMLDGGSDDAGFVQVIQGRLDDPRHFREFMSQPMDALHEARPEIIGGTIAIDDDGWFTETISFRSEAEARRGEAMSMPAEMAEELDREMAQVHDMRYLDLHHPWFASGMQRT</sequence>
<evidence type="ECO:0000313" key="1">
    <source>
        <dbReference type="EMBL" id="GAA4405635.1"/>
    </source>
</evidence>
<name>A0ABP8KEY4_9MICO</name>
<gene>
    <name evidence="1" type="ORF">GCM10023168_19480</name>
</gene>
<keyword evidence="2" id="KW-1185">Reference proteome</keyword>
<reference evidence="2" key="1">
    <citation type="journal article" date="2019" name="Int. J. Syst. Evol. Microbiol.">
        <title>The Global Catalogue of Microorganisms (GCM) 10K type strain sequencing project: providing services to taxonomists for standard genome sequencing and annotation.</title>
        <authorList>
            <consortium name="The Broad Institute Genomics Platform"/>
            <consortium name="The Broad Institute Genome Sequencing Center for Infectious Disease"/>
            <person name="Wu L."/>
            <person name="Ma J."/>
        </authorList>
    </citation>
    <scope>NUCLEOTIDE SEQUENCE [LARGE SCALE GENOMIC DNA]</scope>
    <source>
        <strain evidence="2">JCM 17809</strain>
    </source>
</reference>